<feature type="domain" description="CHY-type" evidence="10">
    <location>
        <begin position="16"/>
        <end position="91"/>
    </location>
</feature>
<dbReference type="Pfam" id="PF05495">
    <property type="entry name" value="zf-CHY"/>
    <property type="match status" value="1"/>
</dbReference>
<comment type="pathway">
    <text evidence="2">Protein modification; protein ubiquitination.</text>
</comment>
<dbReference type="Gene3D" id="3.30.40.10">
    <property type="entry name" value="Zinc/RING finger domain, C3HC4 (zinc finger)"/>
    <property type="match status" value="1"/>
</dbReference>
<dbReference type="InterPro" id="IPR037275">
    <property type="entry name" value="Znf_CTCHY_sf"/>
</dbReference>
<evidence type="ECO:0000259" key="9">
    <source>
        <dbReference type="PROSITE" id="PS50089"/>
    </source>
</evidence>
<dbReference type="EMBL" id="KZ305020">
    <property type="protein sequence ID" value="PIA61667.1"/>
    <property type="molecule type" value="Genomic_DNA"/>
</dbReference>
<comment type="subcellular location">
    <subcellularLocation>
        <location evidence="1">Nucleus</location>
    </subcellularLocation>
</comment>
<evidence type="ECO:0000256" key="4">
    <source>
        <dbReference type="ARBA" id="ARBA00022771"/>
    </source>
</evidence>
<dbReference type="InParanoid" id="A0A2G5F190"/>
<evidence type="ECO:0000256" key="8">
    <source>
        <dbReference type="PROSITE-ProRule" id="PRU00601"/>
    </source>
</evidence>
<evidence type="ECO:0000313" key="13">
    <source>
        <dbReference type="Proteomes" id="UP000230069"/>
    </source>
</evidence>
<evidence type="ECO:0008006" key="14">
    <source>
        <dbReference type="Google" id="ProtNLM"/>
    </source>
</evidence>
<protein>
    <recommendedName>
        <fullName evidence="14">CHY-type domain-containing protein</fullName>
    </recommendedName>
</protein>
<dbReference type="InterPro" id="IPR037274">
    <property type="entry name" value="Znf_CHY_sf"/>
</dbReference>
<dbReference type="Gene3D" id="2.20.28.10">
    <property type="match status" value="1"/>
</dbReference>
<name>A0A2G5F190_AQUCA</name>
<dbReference type="InterPro" id="IPR008913">
    <property type="entry name" value="Znf_CHY"/>
</dbReference>
<evidence type="ECO:0000256" key="2">
    <source>
        <dbReference type="ARBA" id="ARBA00004906"/>
    </source>
</evidence>
<dbReference type="SMART" id="SM00184">
    <property type="entry name" value="RING"/>
    <property type="match status" value="1"/>
</dbReference>
<dbReference type="Pfam" id="PF14599">
    <property type="entry name" value="zinc_ribbon_6"/>
    <property type="match status" value="1"/>
</dbReference>
<dbReference type="OrthoDB" id="411372at2759"/>
<dbReference type="AlphaFoldDB" id="A0A2G5F190"/>
<dbReference type="SUPFAM" id="SSF57850">
    <property type="entry name" value="RING/U-box"/>
    <property type="match status" value="1"/>
</dbReference>
<sequence>MAMEVSVSENERQEDIGKLEYGCEHYKRRCKIRAPCCNKVFTCRHCHNAVMSMLDNPKEQHEIVRTEVKQVICSVCDAEQQVTQKCTNCGVNMGEYFCGVCKFYDDDISKGQFHCNGCGICRVGGRENFFHCQKCGSCYATSLIDNHICLENSMQNNCPVCYEYLFDSLRQTSVMKCGHTMHMDCFAEMTEHNKYTCPMCSKSMHDMSSVWQRMDEEIEATVMPEEYRDTKIWILCNDCNTESEVRFHIIGLKCSQCQSYNTRKVASPESPQ</sequence>
<evidence type="ECO:0000259" key="11">
    <source>
        <dbReference type="PROSITE" id="PS51270"/>
    </source>
</evidence>
<dbReference type="Pfam" id="PF13639">
    <property type="entry name" value="zf-RING_2"/>
    <property type="match status" value="1"/>
</dbReference>
<dbReference type="CDD" id="cd16464">
    <property type="entry name" value="RING-H2_Pirh2-like"/>
    <property type="match status" value="1"/>
</dbReference>
<keyword evidence="4 8" id="KW-0863">Zinc-finger</keyword>
<keyword evidence="7" id="KW-0539">Nucleus</keyword>
<dbReference type="SUPFAM" id="SSF161219">
    <property type="entry name" value="CHY zinc finger-like"/>
    <property type="match status" value="1"/>
</dbReference>
<evidence type="ECO:0000256" key="5">
    <source>
        <dbReference type="ARBA" id="ARBA00022786"/>
    </source>
</evidence>
<evidence type="ECO:0000259" key="10">
    <source>
        <dbReference type="PROSITE" id="PS51266"/>
    </source>
</evidence>
<dbReference type="PANTHER" id="PTHR21319">
    <property type="entry name" value="RING FINGER AND CHY ZINC FINGER DOMAIN-CONTAINING PROTEIN 1"/>
    <property type="match status" value="1"/>
</dbReference>
<keyword evidence="13" id="KW-1185">Reference proteome</keyword>
<dbReference type="GO" id="GO:0005634">
    <property type="term" value="C:nucleus"/>
    <property type="evidence" value="ECO:0007669"/>
    <property type="project" value="UniProtKB-SubCell"/>
</dbReference>
<proteinExistence type="predicted"/>
<dbReference type="InterPro" id="IPR039512">
    <property type="entry name" value="RCHY1_zinc-ribbon"/>
</dbReference>
<feature type="domain" description="CTCHY-type" evidence="11">
    <location>
        <begin position="93"/>
        <end position="157"/>
    </location>
</feature>
<dbReference type="InterPro" id="IPR017921">
    <property type="entry name" value="Znf_CTCHY"/>
</dbReference>
<dbReference type="InterPro" id="IPR013083">
    <property type="entry name" value="Znf_RING/FYVE/PHD"/>
</dbReference>
<dbReference type="Proteomes" id="UP000230069">
    <property type="component" value="Unassembled WGS sequence"/>
</dbReference>
<dbReference type="SUPFAM" id="SSF161245">
    <property type="entry name" value="Zinc hairpin stack"/>
    <property type="match status" value="1"/>
</dbReference>
<evidence type="ECO:0000256" key="7">
    <source>
        <dbReference type="ARBA" id="ARBA00023242"/>
    </source>
</evidence>
<evidence type="ECO:0000256" key="3">
    <source>
        <dbReference type="ARBA" id="ARBA00022723"/>
    </source>
</evidence>
<keyword evidence="5" id="KW-0833">Ubl conjugation pathway</keyword>
<dbReference type="InterPro" id="IPR001841">
    <property type="entry name" value="Znf_RING"/>
</dbReference>
<dbReference type="GO" id="GO:0061630">
    <property type="term" value="F:ubiquitin protein ligase activity"/>
    <property type="evidence" value="ECO:0007669"/>
    <property type="project" value="TreeGrafter"/>
</dbReference>
<dbReference type="GO" id="GO:0008270">
    <property type="term" value="F:zinc ion binding"/>
    <property type="evidence" value="ECO:0007669"/>
    <property type="project" value="UniProtKB-KW"/>
</dbReference>
<evidence type="ECO:0000313" key="12">
    <source>
        <dbReference type="EMBL" id="PIA61667.1"/>
    </source>
</evidence>
<feature type="domain" description="RING-type" evidence="9">
    <location>
        <begin position="158"/>
        <end position="201"/>
    </location>
</feature>
<reference evidence="12 13" key="1">
    <citation type="submission" date="2017-09" db="EMBL/GenBank/DDBJ databases">
        <title>WGS assembly of Aquilegia coerulea Goldsmith.</title>
        <authorList>
            <person name="Hodges S."/>
            <person name="Kramer E."/>
            <person name="Nordborg M."/>
            <person name="Tomkins J."/>
            <person name="Borevitz J."/>
            <person name="Derieg N."/>
            <person name="Yan J."/>
            <person name="Mihaltcheva S."/>
            <person name="Hayes R.D."/>
            <person name="Rokhsar D."/>
        </authorList>
    </citation>
    <scope>NUCLEOTIDE SEQUENCE [LARGE SCALE GENOMIC DNA]</scope>
    <source>
        <strain evidence="13">cv. Goldsmith</strain>
    </source>
</reference>
<organism evidence="12 13">
    <name type="scientific">Aquilegia coerulea</name>
    <name type="common">Rocky mountain columbine</name>
    <dbReference type="NCBI Taxonomy" id="218851"/>
    <lineage>
        <taxon>Eukaryota</taxon>
        <taxon>Viridiplantae</taxon>
        <taxon>Streptophyta</taxon>
        <taxon>Embryophyta</taxon>
        <taxon>Tracheophyta</taxon>
        <taxon>Spermatophyta</taxon>
        <taxon>Magnoliopsida</taxon>
        <taxon>Ranunculales</taxon>
        <taxon>Ranunculaceae</taxon>
        <taxon>Thalictroideae</taxon>
        <taxon>Aquilegia</taxon>
    </lineage>
</organism>
<dbReference type="PROSITE" id="PS50089">
    <property type="entry name" value="ZF_RING_2"/>
    <property type="match status" value="1"/>
</dbReference>
<dbReference type="PANTHER" id="PTHR21319:SF20">
    <property type="entry name" value="E3 UBIQUITIN-PROTEIN LIGASE MIEL1"/>
    <property type="match status" value="1"/>
</dbReference>
<evidence type="ECO:0000256" key="6">
    <source>
        <dbReference type="ARBA" id="ARBA00022833"/>
    </source>
</evidence>
<keyword evidence="3" id="KW-0479">Metal-binding</keyword>
<dbReference type="FunFam" id="2.20.28.10:FF:000009">
    <property type="entry name" value="RING finger and CHY zinc finger domain-containing protein 1"/>
    <property type="match status" value="1"/>
</dbReference>
<accession>A0A2G5F190</accession>
<dbReference type="PROSITE" id="PS51270">
    <property type="entry name" value="ZF_CTCHY"/>
    <property type="match status" value="1"/>
</dbReference>
<dbReference type="GO" id="GO:0006511">
    <property type="term" value="P:ubiquitin-dependent protein catabolic process"/>
    <property type="evidence" value="ECO:0007669"/>
    <property type="project" value="TreeGrafter"/>
</dbReference>
<keyword evidence="6" id="KW-0862">Zinc</keyword>
<dbReference type="PROSITE" id="PS51266">
    <property type="entry name" value="ZF_CHY"/>
    <property type="match status" value="1"/>
</dbReference>
<dbReference type="STRING" id="218851.A0A2G5F190"/>
<gene>
    <name evidence="12" type="ORF">AQUCO_00300890v1</name>
</gene>
<evidence type="ECO:0000256" key="1">
    <source>
        <dbReference type="ARBA" id="ARBA00004123"/>
    </source>
</evidence>
<dbReference type="GO" id="GO:0016567">
    <property type="term" value="P:protein ubiquitination"/>
    <property type="evidence" value="ECO:0007669"/>
    <property type="project" value="TreeGrafter"/>
</dbReference>